<reference evidence="2" key="1">
    <citation type="submission" date="2008-07" db="EMBL/GenBank/DDBJ databases">
        <title>Annotation of Ajellomyces capsulatus strain H88.</title>
        <authorList>
            <person name="Champion M."/>
            <person name="Cuomo C."/>
            <person name="Ma L.-J."/>
            <person name="Henn M.R."/>
            <person name="Sil A."/>
            <person name="Goldman B."/>
            <person name="Young S.K."/>
            <person name="Kodira C.D."/>
            <person name="Zeng Q."/>
            <person name="Koehrsen M."/>
            <person name="Alvarado L."/>
            <person name="Berlin A."/>
            <person name="Borenstein D."/>
            <person name="Chen Z."/>
            <person name="Engels R."/>
            <person name="Freedman E."/>
            <person name="Gellesch M."/>
            <person name="Goldberg J."/>
            <person name="Griggs A."/>
            <person name="Gujja S."/>
            <person name="Heiman D."/>
            <person name="Hepburn T."/>
            <person name="Howarth C."/>
            <person name="Jen D."/>
            <person name="Larson L."/>
            <person name="Lewis B."/>
            <person name="Mehta T."/>
            <person name="Park D."/>
            <person name="Pearson M."/>
            <person name="Roberts A."/>
            <person name="Saif S."/>
            <person name="Shea T."/>
            <person name="Shenoy N."/>
            <person name="Sisk P."/>
            <person name="Stolte C."/>
            <person name="Sykes S."/>
            <person name="Walk T."/>
            <person name="White J."/>
            <person name="Yandava C."/>
            <person name="Klein B."/>
            <person name="McEwen J.G."/>
            <person name="Puccia R."/>
            <person name="Goldman G.H."/>
            <person name="Felipe M.S."/>
            <person name="Nino-Vega G."/>
            <person name="San-Blas G."/>
            <person name="Taylor J."/>
            <person name="Mendoza L."/>
            <person name="Galagan J."/>
            <person name="Nusbaum C."/>
            <person name="Birren B."/>
        </authorList>
    </citation>
    <scope>NUCLEOTIDE SEQUENCE [LARGE SCALE GENOMIC DNA]</scope>
    <source>
        <strain evidence="2">H88</strain>
    </source>
</reference>
<evidence type="ECO:0000313" key="1">
    <source>
        <dbReference type="EMBL" id="EGC48509.1"/>
    </source>
</evidence>
<gene>
    <name evidence="1" type="ORF">HCEG_07724</name>
</gene>
<proteinExistence type="predicted"/>
<dbReference type="OrthoDB" id="10430642at2759"/>
<name>F0URI2_AJEC8</name>
<dbReference type="AlphaFoldDB" id="F0URI2"/>
<sequence length="124" mass="13998">MMQGSQLPPATIGEEVVELRVSRKRGSNLKPKSRYVEFQFANYRTRAVSFLISHILLKELYFRHGGMAISHLNPHCVLIRLSQNNQARFPQIQYFTGGPCDSCLGLYLHIADWACQGGGSGRLF</sequence>
<dbReference type="EMBL" id="DS990641">
    <property type="protein sequence ID" value="EGC48509.1"/>
    <property type="molecule type" value="Genomic_DNA"/>
</dbReference>
<protein>
    <submittedName>
        <fullName evidence="1">Predicted protein</fullName>
    </submittedName>
</protein>
<accession>F0URI2</accession>
<dbReference type="Proteomes" id="UP000008142">
    <property type="component" value="Unassembled WGS sequence"/>
</dbReference>
<evidence type="ECO:0000313" key="2">
    <source>
        <dbReference type="Proteomes" id="UP000008142"/>
    </source>
</evidence>
<organism evidence="2">
    <name type="scientific">Ajellomyces capsulatus (strain H88)</name>
    <name type="common">Darling's disease fungus</name>
    <name type="synonym">Histoplasma capsulatum</name>
    <dbReference type="NCBI Taxonomy" id="544711"/>
    <lineage>
        <taxon>Eukaryota</taxon>
        <taxon>Fungi</taxon>
        <taxon>Dikarya</taxon>
        <taxon>Ascomycota</taxon>
        <taxon>Pezizomycotina</taxon>
        <taxon>Eurotiomycetes</taxon>
        <taxon>Eurotiomycetidae</taxon>
        <taxon>Onygenales</taxon>
        <taxon>Ajellomycetaceae</taxon>
        <taxon>Histoplasma</taxon>
    </lineage>
</organism>
<dbReference type="HOGENOM" id="CLU_2003238_0_0_1"/>